<dbReference type="VEuPathDB" id="CryptoDB:GY17_00001252"/>
<organism evidence="10">
    <name type="scientific">Cryptosporidium hominis</name>
    <dbReference type="NCBI Taxonomy" id="237895"/>
    <lineage>
        <taxon>Eukaryota</taxon>
        <taxon>Sar</taxon>
        <taxon>Alveolata</taxon>
        <taxon>Apicomplexa</taxon>
        <taxon>Conoidasida</taxon>
        <taxon>Coccidia</taxon>
        <taxon>Eucoccidiorida</taxon>
        <taxon>Eimeriorina</taxon>
        <taxon>Cryptosporidiidae</taxon>
        <taxon>Cryptosporidium</taxon>
    </lineage>
</organism>
<keyword evidence="3" id="KW-0808">Transferase</keyword>
<reference evidence="11 12" key="1">
    <citation type="submission" date="2014-11" db="EMBL/GenBank/DDBJ databases">
        <title>Comparative genomic analysis of Cryptosporidium hominis reveals occurrence of genetic recombination in virulent subtypes.</title>
        <authorList>
            <person name="Guo Y."/>
            <person name="Tang K."/>
            <person name="Frace M."/>
            <person name="Li N."/>
            <person name="Roellig D.M."/>
            <person name="Sammons S."/>
            <person name="Knipe K."/>
            <person name="Rowe L."/>
            <person name="Feng Y."/>
            <person name="Xiao L."/>
        </authorList>
    </citation>
    <scope>NUCLEOTIDE SEQUENCE [LARGE SCALE GENOMIC DNA]</scope>
    <source>
        <strain evidence="11">30976</strain>
    </source>
</reference>
<accession>A0A0S4TB25</accession>
<keyword evidence="12" id="KW-1185">Reference proteome</keyword>
<reference evidence="10" key="2">
    <citation type="submission" date="2015-08" db="EMBL/GenBank/DDBJ databases">
        <authorList>
            <person name="Babu N.S."/>
            <person name="Beckwith C.J."/>
            <person name="Beseler K.G."/>
            <person name="Brison A."/>
            <person name="Carone J.V."/>
            <person name="Caskin T.P."/>
            <person name="Diamond M."/>
            <person name="Durham M.E."/>
            <person name="Foxe J.M."/>
            <person name="Go M."/>
            <person name="Henderson B.A."/>
            <person name="Jones I.B."/>
            <person name="McGettigan J.A."/>
            <person name="Micheletti S.J."/>
            <person name="Nasrallah M.E."/>
            <person name="Ortiz D."/>
            <person name="Piller C.R."/>
            <person name="Privatt S.R."/>
            <person name="Schneider S.L."/>
            <person name="Sharp S."/>
            <person name="Smith T.C."/>
            <person name="Stanton J.D."/>
            <person name="Ullery H.E."/>
            <person name="Wilson R.J."/>
            <person name="Serrano M.G."/>
            <person name="Buck G."/>
            <person name="Lee V."/>
            <person name="Wang Y."/>
            <person name="Carvalho R."/>
            <person name="Voegtly L."/>
            <person name="Shi R."/>
            <person name="Duckworth R."/>
            <person name="Johnson A."/>
            <person name="Loviza R."/>
            <person name="Walstead R."/>
            <person name="Shah Z."/>
            <person name="Kiflezghi M."/>
            <person name="Wade K."/>
            <person name="Ball S.L."/>
            <person name="Bradley K.W."/>
            <person name="Asai D.J."/>
            <person name="Bowman C.A."/>
            <person name="Russell D.A."/>
            <person name="Pope W.H."/>
            <person name="Jacobs-Sera D."/>
            <person name="Hendrix R.W."/>
            <person name="Hatfull G.F."/>
        </authorList>
    </citation>
    <scope>NUCLEOTIDE SEQUENCE [LARGE SCALE GENOMIC DNA]</scope>
</reference>
<evidence type="ECO:0000256" key="4">
    <source>
        <dbReference type="ARBA" id="ARBA00022824"/>
    </source>
</evidence>
<dbReference type="InterPro" id="IPR045130">
    <property type="entry name" value="OFUT2-like"/>
</dbReference>
<dbReference type="EMBL" id="JTAI01000044">
    <property type="protein sequence ID" value="PPS97249.1"/>
    <property type="molecule type" value="Genomic_DNA"/>
</dbReference>
<keyword evidence="5" id="KW-0294">Fucose metabolism</keyword>
<dbReference type="Proteomes" id="UP000199752">
    <property type="component" value="Chromosome 1"/>
</dbReference>
<evidence type="ECO:0000256" key="9">
    <source>
        <dbReference type="SAM" id="Phobius"/>
    </source>
</evidence>
<dbReference type="VEuPathDB" id="CryptoDB:Chro.10274"/>
<dbReference type="GO" id="GO:0046922">
    <property type="term" value="F:peptide-O-fucosyltransferase activity"/>
    <property type="evidence" value="ECO:0007669"/>
    <property type="project" value="InterPro"/>
</dbReference>
<evidence type="ECO:0000256" key="6">
    <source>
        <dbReference type="ARBA" id="ARBA00023277"/>
    </source>
</evidence>
<dbReference type="GO" id="GO:0006004">
    <property type="term" value="P:fucose metabolic process"/>
    <property type="evidence" value="ECO:0007669"/>
    <property type="project" value="UniProtKB-KW"/>
</dbReference>
<dbReference type="Gene3D" id="3.40.50.11340">
    <property type="match status" value="1"/>
</dbReference>
<dbReference type="Proteomes" id="UP001429100">
    <property type="component" value="Unassembled WGS sequence"/>
</dbReference>
<evidence type="ECO:0000256" key="2">
    <source>
        <dbReference type="ARBA" id="ARBA00004922"/>
    </source>
</evidence>
<protein>
    <recommendedName>
        <fullName evidence="8">GDP-fucose protein O-fucosyltransferase 2</fullName>
    </recommendedName>
</protein>
<evidence type="ECO:0000256" key="1">
    <source>
        <dbReference type="ARBA" id="ARBA00004240"/>
    </source>
</evidence>
<evidence type="ECO:0000256" key="5">
    <source>
        <dbReference type="ARBA" id="ARBA00023253"/>
    </source>
</evidence>
<evidence type="ECO:0000256" key="8">
    <source>
        <dbReference type="ARBA" id="ARBA00026232"/>
    </source>
</evidence>
<proteinExistence type="inferred from homology"/>
<comment type="pathway">
    <text evidence="2">Protein modification; protein glycosylation.</text>
</comment>
<gene>
    <name evidence="10" type="ORF">CHUDEA1_2440</name>
    <name evidence="11" type="ORF">GY17_00001252</name>
</gene>
<evidence type="ECO:0000313" key="11">
    <source>
        <dbReference type="EMBL" id="PPS97249.1"/>
    </source>
</evidence>
<dbReference type="Gene3D" id="3.40.50.11350">
    <property type="match status" value="1"/>
</dbReference>
<dbReference type="VEuPathDB" id="CryptoDB:ChTU502y2012_412g0525"/>
<dbReference type="EMBL" id="LN877947">
    <property type="protein sequence ID" value="CUV04186.1"/>
    <property type="molecule type" value="Genomic_DNA"/>
</dbReference>
<comment type="subcellular location">
    <subcellularLocation>
        <location evidence="1">Endoplasmic reticulum</location>
    </subcellularLocation>
</comment>
<dbReference type="InterPro" id="IPR019378">
    <property type="entry name" value="GDP-Fuc_O-FucTrfase"/>
</dbReference>
<name>A0A0S4TB25_CRYHO</name>
<keyword evidence="9" id="KW-0812">Transmembrane</keyword>
<dbReference type="GO" id="GO:0005783">
    <property type="term" value="C:endoplasmic reticulum"/>
    <property type="evidence" value="ECO:0007669"/>
    <property type="project" value="UniProtKB-SubCell"/>
</dbReference>
<dbReference type="VEuPathDB" id="CryptoDB:CHUDEA1_2440"/>
<keyword evidence="9" id="KW-0472">Membrane</keyword>
<dbReference type="AlphaFoldDB" id="A0A0S4TB25"/>
<evidence type="ECO:0000256" key="7">
    <source>
        <dbReference type="ARBA" id="ARBA00025803"/>
    </source>
</evidence>
<dbReference type="Pfam" id="PF10250">
    <property type="entry name" value="O-FucT"/>
    <property type="match status" value="1"/>
</dbReference>
<keyword evidence="6" id="KW-0119">Carbohydrate metabolism</keyword>
<sequence>MINFLYSILFSCILNVRLLFFIFIVVNAANNSDQCINILNSWDLRQGMENKCPNWVVDVCWIIYDVKDGEGFNLQRNVFDRMALVVSSLNEIMYKKNENKFAVLILPPFCNIAHWTYNSKRRLPWSTFFSIKQNGLPTLEYDIYKRLTGIVNIGAEVVGLNFDWNNKSLQSSTSIEYYNSFKISESRHLNSKCFFNNYVRNGNVVYGGRCELVKIRGLICLSFFKLMRFKEVSEEIYKILESNRKEGKLHNYLIKHTEGILVPWPWELSKYRVLDVISYNNNIRRYANLYMSANTFFEEKKPYISVHLRRNDFVFLRNDDIPTFDQVIDRLLQLSKDLKTKRVVISTDSNEYEKNELLDIFLKHNLDLHIINIKDHLDDGIISAVSQVILLNGEYFIGTKESRFSFSVIWDCILSVMNDFKNDISRNFNKCNEVFCGKANEKSSICREHPDRLPKFNIDVA</sequence>
<dbReference type="PANTHER" id="PTHR13398:SF0">
    <property type="entry name" value="GDP-FUCOSE PROTEIN O-FUCOSYLTRANSFERASE 2"/>
    <property type="match status" value="1"/>
</dbReference>
<evidence type="ECO:0000313" key="10">
    <source>
        <dbReference type="EMBL" id="CUV04186.1"/>
    </source>
</evidence>
<comment type="similarity">
    <text evidence="7">Belongs to the glycosyltransferase 68 family.</text>
</comment>
<keyword evidence="4" id="KW-0256">Endoplasmic reticulum</keyword>
<evidence type="ECO:0000313" key="12">
    <source>
        <dbReference type="Proteomes" id="UP001429100"/>
    </source>
</evidence>
<evidence type="ECO:0000256" key="3">
    <source>
        <dbReference type="ARBA" id="ARBA00022679"/>
    </source>
</evidence>
<keyword evidence="9" id="KW-1133">Transmembrane helix</keyword>
<feature type="transmembrane region" description="Helical" evidence="9">
    <location>
        <begin position="7"/>
        <end position="29"/>
    </location>
</feature>
<dbReference type="PANTHER" id="PTHR13398">
    <property type="entry name" value="GDP-FUCOSE PROTEIN O-FUCOSYLTRANSFERASE 2"/>
    <property type="match status" value="1"/>
</dbReference>
<reference evidence="11 12" key="3">
    <citation type="submission" date="2017-10" db="EMBL/GenBank/DDBJ databases">
        <title>Consistent, comparative and evidence-based genome annotation and re-annotation for the closely-related species, Cryptosporidium parvum, C. hominis and C. tyzzeri.</title>
        <authorList>
            <person name="Baptista R.P."/>
            <person name="Li Y."/>
            <person name="Sateriale A."/>
            <person name="Striepen B."/>
            <person name="Kissinger J.C."/>
        </authorList>
    </citation>
    <scope>NUCLEOTIDE SEQUENCE [LARGE SCALE GENOMIC DNA]</scope>
    <source>
        <strain evidence="11">30976</strain>
    </source>
</reference>